<evidence type="ECO:0000256" key="5">
    <source>
        <dbReference type="ARBA" id="ARBA00023033"/>
    </source>
</evidence>
<dbReference type="InterPro" id="IPR036396">
    <property type="entry name" value="Cyt_P450_sf"/>
</dbReference>
<dbReference type="EMBL" id="JBFOLK010000007">
    <property type="protein sequence ID" value="KAL2499744.1"/>
    <property type="molecule type" value="Genomic_DNA"/>
</dbReference>
<gene>
    <name evidence="6" type="ORF">Adt_25294</name>
</gene>
<reference evidence="7" key="1">
    <citation type="submission" date="2024-07" db="EMBL/GenBank/DDBJ databases">
        <title>Two chromosome-level genome assemblies of Korean endemic species Abeliophyllum distichum and Forsythia ovata (Oleaceae).</title>
        <authorList>
            <person name="Jang H."/>
        </authorList>
    </citation>
    <scope>NUCLEOTIDE SEQUENCE [LARGE SCALE GENOMIC DNA]</scope>
</reference>
<keyword evidence="4" id="KW-0408">Iron</keyword>
<sequence>MEDCTFLNGYHVSAGTLLMVNALEIQRDLSCMASSHMSSGQKGTYLALQMLHLTLATMLHCYDIAKLSDEEIDMTESPGLANLKANPVKVYLTPRLHPKTYYV</sequence>
<dbReference type="GO" id="GO:0004497">
    <property type="term" value="F:monooxygenase activity"/>
    <property type="evidence" value="ECO:0007669"/>
    <property type="project" value="UniProtKB-KW"/>
</dbReference>
<keyword evidence="7" id="KW-1185">Reference proteome</keyword>
<dbReference type="PANTHER" id="PTHR47947">
    <property type="entry name" value="CYTOCHROME P450 82C3-RELATED"/>
    <property type="match status" value="1"/>
</dbReference>
<proteinExistence type="predicted"/>
<name>A0ABD1SG72_9LAMI</name>
<evidence type="ECO:0000256" key="4">
    <source>
        <dbReference type="ARBA" id="ARBA00023004"/>
    </source>
</evidence>
<accession>A0ABD1SG72</accession>
<evidence type="ECO:0000313" key="6">
    <source>
        <dbReference type="EMBL" id="KAL2499744.1"/>
    </source>
</evidence>
<comment type="caution">
    <text evidence="6">The sequence shown here is derived from an EMBL/GenBank/DDBJ whole genome shotgun (WGS) entry which is preliminary data.</text>
</comment>
<dbReference type="AlphaFoldDB" id="A0ABD1SG72"/>
<keyword evidence="3" id="KW-0560">Oxidoreductase</keyword>
<keyword evidence="5" id="KW-0503">Monooxygenase</keyword>
<dbReference type="Gene3D" id="1.10.630.10">
    <property type="entry name" value="Cytochrome P450"/>
    <property type="match status" value="1"/>
</dbReference>
<evidence type="ECO:0000256" key="3">
    <source>
        <dbReference type="ARBA" id="ARBA00023002"/>
    </source>
</evidence>
<organism evidence="6 7">
    <name type="scientific">Abeliophyllum distichum</name>
    <dbReference type="NCBI Taxonomy" id="126358"/>
    <lineage>
        <taxon>Eukaryota</taxon>
        <taxon>Viridiplantae</taxon>
        <taxon>Streptophyta</taxon>
        <taxon>Embryophyta</taxon>
        <taxon>Tracheophyta</taxon>
        <taxon>Spermatophyta</taxon>
        <taxon>Magnoliopsida</taxon>
        <taxon>eudicotyledons</taxon>
        <taxon>Gunneridae</taxon>
        <taxon>Pentapetalae</taxon>
        <taxon>asterids</taxon>
        <taxon>lamiids</taxon>
        <taxon>Lamiales</taxon>
        <taxon>Oleaceae</taxon>
        <taxon>Forsythieae</taxon>
        <taxon>Abeliophyllum</taxon>
    </lineage>
</organism>
<keyword evidence="2" id="KW-0479">Metal-binding</keyword>
<dbReference type="GO" id="GO:0046872">
    <property type="term" value="F:metal ion binding"/>
    <property type="evidence" value="ECO:0007669"/>
    <property type="project" value="UniProtKB-KW"/>
</dbReference>
<evidence type="ECO:0000313" key="7">
    <source>
        <dbReference type="Proteomes" id="UP001604336"/>
    </source>
</evidence>
<dbReference type="SUPFAM" id="SSF48264">
    <property type="entry name" value="Cytochrome P450"/>
    <property type="match status" value="1"/>
</dbReference>
<dbReference type="PANTHER" id="PTHR47947:SF29">
    <property type="entry name" value="CYTOCHROME P450 CYP82D47-LIKE"/>
    <property type="match status" value="1"/>
</dbReference>
<evidence type="ECO:0000256" key="1">
    <source>
        <dbReference type="ARBA" id="ARBA00022617"/>
    </source>
</evidence>
<dbReference type="InterPro" id="IPR050651">
    <property type="entry name" value="Plant_Cytochrome_P450_Monoox"/>
</dbReference>
<keyword evidence="1" id="KW-0349">Heme</keyword>
<protein>
    <submittedName>
        <fullName evidence="6">Cytochrome</fullName>
    </submittedName>
</protein>
<dbReference type="Proteomes" id="UP001604336">
    <property type="component" value="Unassembled WGS sequence"/>
</dbReference>
<evidence type="ECO:0000256" key="2">
    <source>
        <dbReference type="ARBA" id="ARBA00022723"/>
    </source>
</evidence>